<evidence type="ECO:0000256" key="4">
    <source>
        <dbReference type="SAM" id="Phobius"/>
    </source>
</evidence>
<dbReference type="Proteomes" id="UP000028531">
    <property type="component" value="Unassembled WGS sequence"/>
</dbReference>
<dbReference type="SUPFAM" id="SSF56519">
    <property type="entry name" value="Penicillin binding protein dimerisation domain"/>
    <property type="match status" value="1"/>
</dbReference>
<proteinExistence type="predicted"/>
<dbReference type="GO" id="GO:0051301">
    <property type="term" value="P:cell division"/>
    <property type="evidence" value="ECO:0007669"/>
    <property type="project" value="UniProtKB-KW"/>
</dbReference>
<evidence type="ECO:0000256" key="2">
    <source>
        <dbReference type="ARBA" id="ARBA00022645"/>
    </source>
</evidence>
<dbReference type="Proteomes" id="UP000239997">
    <property type="component" value="Unassembled WGS sequence"/>
</dbReference>
<evidence type="ECO:0000259" key="5">
    <source>
        <dbReference type="PROSITE" id="PS51178"/>
    </source>
</evidence>
<keyword evidence="9" id="KW-1185">Reference proteome</keyword>
<dbReference type="GO" id="GO:0008658">
    <property type="term" value="F:penicillin binding"/>
    <property type="evidence" value="ECO:0007669"/>
    <property type="project" value="InterPro"/>
</dbReference>
<dbReference type="SMART" id="SM00740">
    <property type="entry name" value="PASTA"/>
    <property type="match status" value="1"/>
</dbReference>
<dbReference type="Gene3D" id="3.40.710.10">
    <property type="entry name" value="DD-peptidase/beta-lactamase superfamily"/>
    <property type="match status" value="1"/>
</dbReference>
<dbReference type="EMBL" id="PVNA01000004">
    <property type="protein sequence ID" value="PRX13080.1"/>
    <property type="molecule type" value="Genomic_DNA"/>
</dbReference>
<keyword evidence="7" id="KW-0132">Cell division</keyword>
<dbReference type="Gene3D" id="3.90.1310.10">
    <property type="entry name" value="Penicillin-binding protein 2a (Domain 2)"/>
    <property type="match status" value="1"/>
</dbReference>
<feature type="domain" description="PASTA" evidence="5">
    <location>
        <begin position="605"/>
        <end position="663"/>
    </location>
</feature>
<dbReference type="PANTHER" id="PTHR30627">
    <property type="entry name" value="PEPTIDOGLYCAN D,D-TRANSPEPTIDASE"/>
    <property type="match status" value="1"/>
</dbReference>
<comment type="subcellular location">
    <subcellularLocation>
        <location evidence="1">Membrane</location>
    </subcellularLocation>
</comment>
<dbReference type="CDD" id="cd06575">
    <property type="entry name" value="PASTA_Pbp2x-like_2"/>
    <property type="match status" value="1"/>
</dbReference>
<dbReference type="RefSeq" id="WP_036580066.1">
    <property type="nucleotide sequence ID" value="NZ_CP136694.1"/>
</dbReference>
<evidence type="ECO:0000313" key="9">
    <source>
        <dbReference type="Proteomes" id="UP000239997"/>
    </source>
</evidence>
<dbReference type="Pfam" id="PF03717">
    <property type="entry name" value="PBP_dimer"/>
    <property type="match status" value="1"/>
</dbReference>
<evidence type="ECO:0000256" key="1">
    <source>
        <dbReference type="ARBA" id="ARBA00004370"/>
    </source>
</evidence>
<organism evidence="6 8">
    <name type="scientific">Nonlabens ulvanivorans</name>
    <name type="common">Persicivirga ulvanivorans</name>
    <dbReference type="NCBI Taxonomy" id="906888"/>
    <lineage>
        <taxon>Bacteria</taxon>
        <taxon>Pseudomonadati</taxon>
        <taxon>Bacteroidota</taxon>
        <taxon>Flavobacteriia</taxon>
        <taxon>Flavobacteriales</taxon>
        <taxon>Flavobacteriaceae</taxon>
        <taxon>Nonlabens</taxon>
    </lineage>
</organism>
<dbReference type="SUPFAM" id="SSF56601">
    <property type="entry name" value="beta-lactamase/transpeptidase-like"/>
    <property type="match status" value="1"/>
</dbReference>
<dbReference type="Pfam" id="PF00905">
    <property type="entry name" value="Transpeptidase"/>
    <property type="match status" value="1"/>
</dbReference>
<dbReference type="GO" id="GO:0004180">
    <property type="term" value="F:carboxypeptidase activity"/>
    <property type="evidence" value="ECO:0007669"/>
    <property type="project" value="UniProtKB-KW"/>
</dbReference>
<dbReference type="InterPro" id="IPR050515">
    <property type="entry name" value="Beta-lactam/transpept"/>
</dbReference>
<dbReference type="InterPro" id="IPR012338">
    <property type="entry name" value="Beta-lactam/transpept-like"/>
</dbReference>
<protein>
    <submittedName>
        <fullName evidence="6 7">Penicillin-binding protein</fullName>
    </submittedName>
</protein>
<keyword evidence="3 4" id="KW-0472">Membrane</keyword>
<dbReference type="PROSITE" id="PS51178">
    <property type="entry name" value="PASTA"/>
    <property type="match status" value="1"/>
</dbReference>
<dbReference type="AlphaFoldDB" id="A0A084JYR0"/>
<dbReference type="Gene3D" id="3.30.450.330">
    <property type="match status" value="1"/>
</dbReference>
<dbReference type="GO" id="GO:0071555">
    <property type="term" value="P:cell wall organization"/>
    <property type="evidence" value="ECO:0007669"/>
    <property type="project" value="TreeGrafter"/>
</dbReference>
<dbReference type="PANTHER" id="PTHR30627:SF1">
    <property type="entry name" value="PEPTIDOGLYCAN D,D-TRANSPEPTIDASE FTSI"/>
    <property type="match status" value="1"/>
</dbReference>
<dbReference type="Pfam" id="PF03793">
    <property type="entry name" value="PASTA"/>
    <property type="match status" value="1"/>
</dbReference>
<reference evidence="6 8" key="1">
    <citation type="submission" date="2014-07" db="EMBL/GenBank/DDBJ databases">
        <title>Draft genome sequence of Nonlabens ulvanivorans, an ulvan degrading bacterium.</title>
        <authorList>
            <person name="Kopel M."/>
            <person name="Helbert W."/>
            <person name="Henrissat B."/>
            <person name="Doniger T."/>
            <person name="Banin E."/>
        </authorList>
    </citation>
    <scope>NUCLEOTIDE SEQUENCE [LARGE SCALE GENOMIC DNA]</scope>
    <source>
        <strain evidence="6 8">PLR</strain>
    </source>
</reference>
<dbReference type="InterPro" id="IPR001460">
    <property type="entry name" value="PCN-bd_Tpept"/>
</dbReference>
<evidence type="ECO:0000313" key="7">
    <source>
        <dbReference type="EMBL" id="PRX13080.1"/>
    </source>
</evidence>
<name>A0A084JYR0_NONUL</name>
<evidence type="ECO:0000256" key="3">
    <source>
        <dbReference type="ARBA" id="ARBA00023136"/>
    </source>
</evidence>
<dbReference type="OrthoDB" id="9804124at2"/>
<gene>
    <name evidence="6" type="ORF">IL45_02795</name>
    <name evidence="7" type="ORF">LY02_02138</name>
</gene>
<comment type="caution">
    <text evidence="6">The sequence shown here is derived from an EMBL/GenBank/DDBJ whole genome shotgun (WGS) entry which is preliminary data.</text>
</comment>
<reference evidence="7 9" key="2">
    <citation type="submission" date="2018-03" db="EMBL/GenBank/DDBJ databases">
        <title>Genomic Encyclopedia of Archaeal and Bacterial Type Strains, Phase II (KMG-II): from individual species to whole genera.</title>
        <authorList>
            <person name="Goeker M."/>
        </authorList>
    </citation>
    <scope>NUCLEOTIDE SEQUENCE [LARGE SCALE GENOMIC DNA]</scope>
    <source>
        <strain evidence="7 9">DSM 22727</strain>
    </source>
</reference>
<dbReference type="InterPro" id="IPR005543">
    <property type="entry name" value="PASTA_dom"/>
</dbReference>
<dbReference type="SUPFAM" id="SSF54184">
    <property type="entry name" value="Penicillin-binding protein 2x (pbp-2x), c-terminal domain"/>
    <property type="match status" value="1"/>
</dbReference>
<evidence type="ECO:0000313" key="6">
    <source>
        <dbReference type="EMBL" id="KEZ94094.1"/>
    </source>
</evidence>
<keyword evidence="4" id="KW-0812">Transmembrane</keyword>
<dbReference type="GeneID" id="90595720"/>
<dbReference type="InterPro" id="IPR005311">
    <property type="entry name" value="PBP_dimer"/>
</dbReference>
<accession>A0A084JYR0</accession>
<dbReference type="Gene3D" id="3.30.10.20">
    <property type="match status" value="1"/>
</dbReference>
<sequence length="663" mass="73763">MATTEKSILNRIYIVGAVLLIIALGIVVKIINIQFIDGDKYRAKAEQRIFKNDTIPANRGNLYDANGQLLATSISKYDIRFDAVAPSEADFNEFIGALSDSLSRKLNRPKSYFSKKLRTARSNRNRYLLITKNLNYSDYIQIKSFPLFRKGPYRGGIIVEQRVVREHPLGKMAERIVGYDKPGSAPVGLEGAFSQYLRGSNGVRQKQKISQNQWKPISGANEIEPQDGYDVYTTIDVNMQDVAHHALLEQLEYFQAEHGTAVVMEVATGEIKALSNLGRGESGKYFEKRNYAVWESHEPGSTFKLMSVVAALEDKVVDTSTVFDTRGGKISYYGRDVKDSKYGGYGKISVARAFEVSSNTALVQMVTDNYKGKDESARYVDRLYSMGLNKRLDLSITGEGIPRIPHPEDNQWSGTSLPWMAFGYGVHLTPLQTLTFYNAIANNGVMVKPRLIREVRSKDQLIERFDRSILNPSICSQQTVNKVKVMMENVVKRGTADNLYSPSFSMAGKTGTCQTGYGDKTKKLEYIASFAGYFPADEPKYSCIVVIHKPNTAKGYYGNIVAGPVFKKIAQKIYANNPMLDEVPMPEIAPDDIIKSQEAFYTQAQSTSNKIPNLKGMDAMDALTLLENLGAKVVLKGKGKVKEQSAAPGTRVKTNDQITLTLS</sequence>
<keyword evidence="2" id="KW-0378">Hydrolase</keyword>
<keyword evidence="2" id="KW-0121">Carboxypeptidase</keyword>
<keyword evidence="2" id="KW-0645">Protease</keyword>
<feature type="transmembrane region" description="Helical" evidence="4">
    <location>
        <begin position="12"/>
        <end position="31"/>
    </location>
</feature>
<evidence type="ECO:0000313" key="8">
    <source>
        <dbReference type="Proteomes" id="UP000028531"/>
    </source>
</evidence>
<keyword evidence="4" id="KW-1133">Transmembrane helix</keyword>
<keyword evidence="7" id="KW-0131">Cell cycle</keyword>
<dbReference type="GO" id="GO:0005886">
    <property type="term" value="C:plasma membrane"/>
    <property type="evidence" value="ECO:0007669"/>
    <property type="project" value="TreeGrafter"/>
</dbReference>
<dbReference type="EMBL" id="JPJI01000023">
    <property type="protein sequence ID" value="KEZ94094.1"/>
    <property type="molecule type" value="Genomic_DNA"/>
</dbReference>
<dbReference type="InterPro" id="IPR036138">
    <property type="entry name" value="PBP_dimer_sf"/>
</dbReference>